<protein>
    <recommendedName>
        <fullName evidence="4">Copper-binding protein</fullName>
    </recommendedName>
</protein>
<gene>
    <name evidence="2" type="ORF">WKW82_06750</name>
</gene>
<keyword evidence="3" id="KW-1185">Reference proteome</keyword>
<organism evidence="2 3">
    <name type="scientific">Variovorax rhizosphaerae</name>
    <dbReference type="NCBI Taxonomy" id="1836200"/>
    <lineage>
        <taxon>Bacteria</taxon>
        <taxon>Pseudomonadati</taxon>
        <taxon>Pseudomonadota</taxon>
        <taxon>Betaproteobacteria</taxon>
        <taxon>Burkholderiales</taxon>
        <taxon>Comamonadaceae</taxon>
        <taxon>Variovorax</taxon>
    </lineage>
</organism>
<feature type="signal peptide" evidence="1">
    <location>
        <begin position="1"/>
        <end position="20"/>
    </location>
</feature>
<accession>A0ABU8WFZ6</accession>
<feature type="chain" id="PRO_5046081182" description="Copper-binding protein" evidence="1">
    <location>
        <begin position="21"/>
        <end position="195"/>
    </location>
</feature>
<evidence type="ECO:0000313" key="2">
    <source>
        <dbReference type="EMBL" id="MEJ8846339.1"/>
    </source>
</evidence>
<name>A0ABU8WFZ6_9BURK</name>
<proteinExistence type="predicted"/>
<dbReference type="RefSeq" id="WP_340341505.1">
    <property type="nucleotide sequence ID" value="NZ_JBBKZT010000003.1"/>
</dbReference>
<dbReference type="Proteomes" id="UP001385892">
    <property type="component" value="Unassembled WGS sequence"/>
</dbReference>
<reference evidence="2 3" key="1">
    <citation type="submission" date="2024-03" db="EMBL/GenBank/DDBJ databases">
        <title>Novel species of the genus Variovorax.</title>
        <authorList>
            <person name="Liu Q."/>
            <person name="Xin Y.-H."/>
        </authorList>
    </citation>
    <scope>NUCLEOTIDE SEQUENCE [LARGE SCALE GENOMIC DNA]</scope>
    <source>
        <strain evidence="2 3">KACC 18900</strain>
    </source>
</reference>
<evidence type="ECO:0008006" key="4">
    <source>
        <dbReference type="Google" id="ProtNLM"/>
    </source>
</evidence>
<keyword evidence="1" id="KW-0732">Signal</keyword>
<sequence>MRYSVIVLAGVLALSQAAFAQDTKPAKSAEEIRATGGELVTRATVIELDKARRIAVLKGPDGTLSSFEVPESVKNFDQVRVGDQLVLRYVAAVATQLEPVAKNNGIRERIETTAEAKAPAGGLPGSGAARTVEVLAVVQSIDRKARTAKLRGVSRTVTVKIPDDMDVSKMKAGSEVRAVFTEAAVLSVERVAKKK</sequence>
<evidence type="ECO:0000256" key="1">
    <source>
        <dbReference type="SAM" id="SignalP"/>
    </source>
</evidence>
<dbReference type="EMBL" id="JBBKZT010000003">
    <property type="protein sequence ID" value="MEJ8846339.1"/>
    <property type="molecule type" value="Genomic_DNA"/>
</dbReference>
<evidence type="ECO:0000313" key="3">
    <source>
        <dbReference type="Proteomes" id="UP001385892"/>
    </source>
</evidence>
<comment type="caution">
    <text evidence="2">The sequence shown here is derived from an EMBL/GenBank/DDBJ whole genome shotgun (WGS) entry which is preliminary data.</text>
</comment>